<sequence>MIILLGTKNRGKIKELQELLADLHSVKLVTCLDQAFRTVEESGKSFLENALIKARAICSETGLPVLAEDAGLEV</sequence>
<proteinExistence type="predicted"/>
<dbReference type="SUPFAM" id="SSF52972">
    <property type="entry name" value="ITPase-like"/>
    <property type="match status" value="1"/>
</dbReference>
<dbReference type="InterPro" id="IPR029001">
    <property type="entry name" value="ITPase-like_fam"/>
</dbReference>
<dbReference type="Pfam" id="PF01725">
    <property type="entry name" value="Ham1p_like"/>
    <property type="match status" value="1"/>
</dbReference>
<feature type="non-terminal residue" evidence="1">
    <location>
        <position position="74"/>
    </location>
</feature>
<dbReference type="Gene3D" id="3.90.950.10">
    <property type="match status" value="1"/>
</dbReference>
<dbReference type="EMBL" id="BARW01036496">
    <property type="protein sequence ID" value="GAJ18341.1"/>
    <property type="molecule type" value="Genomic_DNA"/>
</dbReference>
<accession>X1VPD3</accession>
<comment type="caution">
    <text evidence="1">The sequence shown here is derived from an EMBL/GenBank/DDBJ whole genome shotgun (WGS) entry which is preliminary data.</text>
</comment>
<name>X1VPD3_9ZZZZ</name>
<evidence type="ECO:0000313" key="1">
    <source>
        <dbReference type="EMBL" id="GAJ18341.1"/>
    </source>
</evidence>
<protein>
    <recommendedName>
        <fullName evidence="2">Non-canonical purine NTP pyrophosphatase</fullName>
    </recommendedName>
</protein>
<dbReference type="AlphaFoldDB" id="X1VPD3"/>
<organism evidence="1">
    <name type="scientific">marine sediment metagenome</name>
    <dbReference type="NCBI Taxonomy" id="412755"/>
    <lineage>
        <taxon>unclassified sequences</taxon>
        <taxon>metagenomes</taxon>
        <taxon>ecological metagenomes</taxon>
    </lineage>
</organism>
<reference evidence="1" key="1">
    <citation type="journal article" date="2014" name="Front. Microbiol.">
        <title>High frequency of phylogenetically diverse reductive dehalogenase-homologous genes in deep subseafloor sedimentary metagenomes.</title>
        <authorList>
            <person name="Kawai M."/>
            <person name="Futagami T."/>
            <person name="Toyoda A."/>
            <person name="Takaki Y."/>
            <person name="Nishi S."/>
            <person name="Hori S."/>
            <person name="Arai W."/>
            <person name="Tsubouchi T."/>
            <person name="Morono Y."/>
            <person name="Uchiyama I."/>
            <person name="Ito T."/>
            <person name="Fujiyama A."/>
            <person name="Inagaki F."/>
            <person name="Takami H."/>
        </authorList>
    </citation>
    <scope>NUCLEOTIDE SEQUENCE</scope>
    <source>
        <strain evidence="1">Expedition CK06-06</strain>
    </source>
</reference>
<gene>
    <name evidence="1" type="ORF">S12H4_56633</name>
</gene>
<dbReference type="GO" id="GO:0009143">
    <property type="term" value="P:nucleoside triphosphate catabolic process"/>
    <property type="evidence" value="ECO:0007669"/>
    <property type="project" value="InterPro"/>
</dbReference>
<evidence type="ECO:0008006" key="2">
    <source>
        <dbReference type="Google" id="ProtNLM"/>
    </source>
</evidence>
<dbReference type="GO" id="GO:0047429">
    <property type="term" value="F:nucleoside triphosphate diphosphatase activity"/>
    <property type="evidence" value="ECO:0007669"/>
    <property type="project" value="InterPro"/>
</dbReference>
<dbReference type="InterPro" id="IPR002637">
    <property type="entry name" value="RdgB/HAM1"/>
</dbReference>